<organism evidence="3 4">
    <name type="scientific">Xanthomonas chitinilytica</name>
    <dbReference type="NCBI Taxonomy" id="2989819"/>
    <lineage>
        <taxon>Bacteria</taxon>
        <taxon>Pseudomonadati</taxon>
        <taxon>Pseudomonadota</taxon>
        <taxon>Gammaproteobacteria</taxon>
        <taxon>Lysobacterales</taxon>
        <taxon>Lysobacteraceae</taxon>
        <taxon>Xanthomonas</taxon>
    </lineage>
</organism>
<feature type="transmembrane region" description="Helical" evidence="1">
    <location>
        <begin position="247"/>
        <end position="264"/>
    </location>
</feature>
<evidence type="ECO:0000259" key="2">
    <source>
        <dbReference type="Pfam" id="PF01757"/>
    </source>
</evidence>
<dbReference type="InterPro" id="IPR050879">
    <property type="entry name" value="Acyltransferase_3"/>
</dbReference>
<dbReference type="EMBL" id="JAPCHY010000004">
    <property type="protein sequence ID" value="MCW4472190.1"/>
    <property type="molecule type" value="Genomic_DNA"/>
</dbReference>
<gene>
    <name evidence="3" type="ORF">OK345_06710</name>
</gene>
<reference evidence="3 4" key="1">
    <citation type="submission" date="2022-10" db="EMBL/GenBank/DDBJ databases">
        <title>Xanthomonas sp. H13-6.</title>
        <authorList>
            <person name="Liu X."/>
            <person name="Deng Z."/>
            <person name="Jiang Y."/>
            <person name="Yu T."/>
            <person name="Ai J."/>
        </authorList>
    </citation>
    <scope>NUCLEOTIDE SEQUENCE [LARGE SCALE GENOMIC DNA]</scope>
    <source>
        <strain evidence="3 4">H13-6</strain>
    </source>
</reference>
<feature type="domain" description="Acyltransferase 3" evidence="2">
    <location>
        <begin position="7"/>
        <end position="327"/>
    </location>
</feature>
<keyword evidence="1" id="KW-0472">Membrane</keyword>
<sequence length="358" mass="38839">MTRPSFQSIQALRGIAALMVVLFHLQIVEGKYGGGTLLLPALVGHADSGVDLFFVLSGFVMTTIAAGSYGSPRAAGRFLLRRGWRILPLYWFYTTLVVVLMAVAPGMANSSYQDQGILASYLLWPQAQLPLLTVGWTLIHEAFFYLVMAVAIAFARDRQLPWLLAGWAVATLAAHAWPPSTGAPWATLVSSPLSLEFIAGALVGLYWRRLPAALALPAMLLGALAFAGSLLWLAGTPPQELPVLHRAAYFGLPGALLVLGAVRWEQARQPGFPRLLLRIGDSSYSLYLSHVFVISALGRLWQRSGFTAAHWQHAVFLAVAVAACAVVGWLSWRLLEQPLQRLARAGFRRSSATAAQQA</sequence>
<keyword evidence="3" id="KW-0012">Acyltransferase</keyword>
<evidence type="ECO:0000313" key="4">
    <source>
        <dbReference type="Proteomes" id="UP001209922"/>
    </source>
</evidence>
<feature type="transmembrane region" description="Helical" evidence="1">
    <location>
        <begin position="183"/>
        <end position="207"/>
    </location>
</feature>
<keyword evidence="1" id="KW-1133">Transmembrane helix</keyword>
<feature type="transmembrane region" description="Helical" evidence="1">
    <location>
        <begin position="90"/>
        <end position="108"/>
    </location>
</feature>
<dbReference type="PANTHER" id="PTHR23028:SF131">
    <property type="entry name" value="BLR2367 PROTEIN"/>
    <property type="match status" value="1"/>
</dbReference>
<name>A0ABT3JVL5_9XANT</name>
<feature type="transmembrane region" description="Helical" evidence="1">
    <location>
        <begin position="314"/>
        <end position="335"/>
    </location>
</feature>
<feature type="transmembrane region" description="Helical" evidence="1">
    <location>
        <begin position="48"/>
        <end position="69"/>
    </location>
</feature>
<evidence type="ECO:0000256" key="1">
    <source>
        <dbReference type="SAM" id="Phobius"/>
    </source>
</evidence>
<keyword evidence="4" id="KW-1185">Reference proteome</keyword>
<feature type="transmembrane region" description="Helical" evidence="1">
    <location>
        <begin position="160"/>
        <end position="177"/>
    </location>
</feature>
<dbReference type="PANTHER" id="PTHR23028">
    <property type="entry name" value="ACETYLTRANSFERASE"/>
    <property type="match status" value="1"/>
</dbReference>
<dbReference type="RefSeq" id="WP_265127147.1">
    <property type="nucleotide sequence ID" value="NZ_JAPCHY010000004.1"/>
</dbReference>
<protein>
    <submittedName>
        <fullName evidence="3">Acyltransferase</fullName>
    </submittedName>
</protein>
<accession>A0ABT3JVL5</accession>
<dbReference type="InterPro" id="IPR002656">
    <property type="entry name" value="Acyl_transf_3_dom"/>
</dbReference>
<comment type="caution">
    <text evidence="3">The sequence shown here is derived from an EMBL/GenBank/DDBJ whole genome shotgun (WGS) entry which is preliminary data.</text>
</comment>
<feature type="transmembrane region" description="Helical" evidence="1">
    <location>
        <begin position="284"/>
        <end position="302"/>
    </location>
</feature>
<dbReference type="Pfam" id="PF01757">
    <property type="entry name" value="Acyl_transf_3"/>
    <property type="match status" value="1"/>
</dbReference>
<feature type="transmembrane region" description="Helical" evidence="1">
    <location>
        <begin position="128"/>
        <end position="153"/>
    </location>
</feature>
<proteinExistence type="predicted"/>
<dbReference type="Proteomes" id="UP001209922">
    <property type="component" value="Unassembled WGS sequence"/>
</dbReference>
<feature type="transmembrane region" description="Helical" evidence="1">
    <location>
        <begin position="12"/>
        <end position="28"/>
    </location>
</feature>
<dbReference type="GO" id="GO:0016746">
    <property type="term" value="F:acyltransferase activity"/>
    <property type="evidence" value="ECO:0007669"/>
    <property type="project" value="UniProtKB-KW"/>
</dbReference>
<feature type="transmembrane region" description="Helical" evidence="1">
    <location>
        <begin position="214"/>
        <end position="235"/>
    </location>
</feature>
<evidence type="ECO:0000313" key="3">
    <source>
        <dbReference type="EMBL" id="MCW4472190.1"/>
    </source>
</evidence>
<keyword evidence="3" id="KW-0808">Transferase</keyword>
<keyword evidence="1" id="KW-0812">Transmembrane</keyword>